<dbReference type="InterPro" id="IPR038765">
    <property type="entry name" value="Papain-like_cys_pep_sf"/>
</dbReference>
<organism evidence="2 3">
    <name type="scientific">Euplotes crassus</name>
    <dbReference type="NCBI Taxonomy" id="5936"/>
    <lineage>
        <taxon>Eukaryota</taxon>
        <taxon>Sar</taxon>
        <taxon>Alveolata</taxon>
        <taxon>Ciliophora</taxon>
        <taxon>Intramacronucleata</taxon>
        <taxon>Spirotrichea</taxon>
        <taxon>Hypotrichia</taxon>
        <taxon>Euplotida</taxon>
        <taxon>Euplotidae</taxon>
        <taxon>Moneuplotes</taxon>
    </lineage>
</organism>
<dbReference type="PROSITE" id="PS50235">
    <property type="entry name" value="USP_3"/>
    <property type="match status" value="1"/>
</dbReference>
<dbReference type="PANTHER" id="PTHR21646">
    <property type="entry name" value="UBIQUITIN CARBOXYL-TERMINAL HYDROLASE"/>
    <property type="match status" value="1"/>
</dbReference>
<name>A0AAD1XGS2_EUPCR</name>
<protein>
    <recommendedName>
        <fullName evidence="1">USP domain-containing protein</fullName>
    </recommendedName>
</protein>
<gene>
    <name evidence="2" type="ORF">ECRASSUSDP1_LOCUS12961</name>
</gene>
<dbReference type="Pfam" id="PF00443">
    <property type="entry name" value="UCH"/>
    <property type="match status" value="1"/>
</dbReference>
<dbReference type="InterPro" id="IPR001394">
    <property type="entry name" value="Peptidase_C19_UCH"/>
</dbReference>
<sequence>MEAGIKSCVFVINHRKKIFQIFTNQNVFKKSHQNGKGKGITKPTQYKNSNDKIKEESKDLSLFHFTQQNYKNHEIGIVCKAINNPRFDCFMISAFQCLLCIPEFSSSFNEKQDMKAGNLKNNTNCRGEVCKALKHLVSSYFDVSSSPIDLCQIRECFEEEFPSSHQHDSLQFILDLFEAIKKEENPSKLEVKSNHYQNYKNAWEEYTKNNFSIVDKLFFGMYETKYDCTSCRKKLKVYEEFNHVPLICDRENPKIGFDEFLNLEYQSSQRTFKCKHCSKTCPCTITKRIIKYPKYLIMAFQRLNLTTMTKINTPMPYKPSFTLKTPSKVPITYNLHSFISHTGALHSGHYTATRKHTSGWLHFNDHKFRPVKFAPGSKIVKNMYILFYKTESNCDI</sequence>
<accession>A0AAD1XGS2</accession>
<dbReference type="InterPro" id="IPR050185">
    <property type="entry name" value="Ub_carboxyl-term_hydrolase"/>
</dbReference>
<feature type="domain" description="USP" evidence="1">
    <location>
        <begin position="80"/>
        <end position="391"/>
    </location>
</feature>
<dbReference type="SUPFAM" id="SSF54001">
    <property type="entry name" value="Cysteine proteinases"/>
    <property type="match status" value="1"/>
</dbReference>
<dbReference type="InterPro" id="IPR018200">
    <property type="entry name" value="USP_CS"/>
</dbReference>
<evidence type="ECO:0000313" key="2">
    <source>
        <dbReference type="EMBL" id="CAI2371636.1"/>
    </source>
</evidence>
<dbReference type="CDD" id="cd02257">
    <property type="entry name" value="Peptidase_C19"/>
    <property type="match status" value="1"/>
</dbReference>
<evidence type="ECO:0000259" key="1">
    <source>
        <dbReference type="PROSITE" id="PS50235"/>
    </source>
</evidence>
<dbReference type="GO" id="GO:0016579">
    <property type="term" value="P:protein deubiquitination"/>
    <property type="evidence" value="ECO:0007669"/>
    <property type="project" value="InterPro"/>
</dbReference>
<dbReference type="GO" id="GO:0004843">
    <property type="term" value="F:cysteine-type deubiquitinase activity"/>
    <property type="evidence" value="ECO:0007669"/>
    <property type="project" value="InterPro"/>
</dbReference>
<comment type="caution">
    <text evidence="2">The sequence shown here is derived from an EMBL/GenBank/DDBJ whole genome shotgun (WGS) entry which is preliminary data.</text>
</comment>
<dbReference type="InterPro" id="IPR028889">
    <property type="entry name" value="USP"/>
</dbReference>
<reference evidence="2" key="1">
    <citation type="submission" date="2023-07" db="EMBL/GenBank/DDBJ databases">
        <authorList>
            <consortium name="AG Swart"/>
            <person name="Singh M."/>
            <person name="Singh A."/>
            <person name="Seah K."/>
            <person name="Emmerich C."/>
        </authorList>
    </citation>
    <scope>NUCLEOTIDE SEQUENCE</scope>
    <source>
        <strain evidence="2">DP1</strain>
    </source>
</reference>
<keyword evidence="3" id="KW-1185">Reference proteome</keyword>
<evidence type="ECO:0000313" key="3">
    <source>
        <dbReference type="Proteomes" id="UP001295684"/>
    </source>
</evidence>
<dbReference type="AlphaFoldDB" id="A0AAD1XGS2"/>
<dbReference type="Proteomes" id="UP001295684">
    <property type="component" value="Unassembled WGS sequence"/>
</dbReference>
<dbReference type="Gene3D" id="3.90.70.10">
    <property type="entry name" value="Cysteine proteinases"/>
    <property type="match status" value="1"/>
</dbReference>
<dbReference type="PROSITE" id="PS00973">
    <property type="entry name" value="USP_2"/>
    <property type="match status" value="1"/>
</dbReference>
<dbReference type="PANTHER" id="PTHR21646:SF46">
    <property type="entry name" value="UBIQUITIN CARBOXYL-TERMINAL HYDROLASE"/>
    <property type="match status" value="1"/>
</dbReference>
<proteinExistence type="predicted"/>
<dbReference type="EMBL" id="CAMPGE010012881">
    <property type="protein sequence ID" value="CAI2371636.1"/>
    <property type="molecule type" value="Genomic_DNA"/>
</dbReference>